<dbReference type="EMBL" id="JBAKAP010000001">
    <property type="protein sequence ID" value="MEL0615416.1"/>
    <property type="molecule type" value="Genomic_DNA"/>
</dbReference>
<organism evidence="8 9">
    <name type="scientific">Cobetia marina</name>
    <name type="common">Deleya marina</name>
    <dbReference type="NCBI Taxonomy" id="28258"/>
    <lineage>
        <taxon>Bacteria</taxon>
        <taxon>Pseudomonadati</taxon>
        <taxon>Pseudomonadota</taxon>
        <taxon>Gammaproteobacteria</taxon>
        <taxon>Oceanospirillales</taxon>
        <taxon>Halomonadaceae</taxon>
        <taxon>Cobetia</taxon>
    </lineage>
</organism>
<evidence type="ECO:0000256" key="1">
    <source>
        <dbReference type="ARBA" id="ARBA00022475"/>
    </source>
</evidence>
<protein>
    <recommendedName>
        <fullName evidence="7">Flagellar protein</fullName>
    </recommendedName>
</protein>
<evidence type="ECO:0000256" key="5">
    <source>
        <dbReference type="ARBA" id="ARBA00023143"/>
    </source>
</evidence>
<evidence type="ECO:0000313" key="8">
    <source>
        <dbReference type="EMBL" id="MEL0615416.1"/>
    </source>
</evidence>
<evidence type="ECO:0000256" key="4">
    <source>
        <dbReference type="ARBA" id="ARBA00023136"/>
    </source>
</evidence>
<keyword evidence="8" id="KW-0282">Flagellum</keyword>
<keyword evidence="8" id="KW-0969">Cilium</keyword>
<dbReference type="Pfam" id="PF04347">
    <property type="entry name" value="FliO"/>
    <property type="match status" value="1"/>
</dbReference>
<evidence type="ECO:0000256" key="6">
    <source>
        <dbReference type="ARBA" id="ARBA00037937"/>
    </source>
</evidence>
<keyword evidence="3 7" id="KW-1133">Transmembrane helix</keyword>
<dbReference type="NCBIfam" id="TIGR03500">
    <property type="entry name" value="FliO_TIGR"/>
    <property type="match status" value="1"/>
</dbReference>
<keyword evidence="8" id="KW-0966">Cell projection</keyword>
<comment type="caution">
    <text evidence="8">The sequence shown here is derived from an EMBL/GenBank/DDBJ whole genome shotgun (WGS) entry which is preliminary data.</text>
</comment>
<evidence type="ECO:0000313" key="9">
    <source>
        <dbReference type="Proteomes" id="UP001378242"/>
    </source>
</evidence>
<feature type="transmembrane region" description="Helical" evidence="7">
    <location>
        <begin position="65"/>
        <end position="89"/>
    </location>
</feature>
<gene>
    <name evidence="8" type="primary">fliO</name>
    <name evidence="8" type="ORF">V6243_01140</name>
</gene>
<evidence type="ECO:0000256" key="3">
    <source>
        <dbReference type="ARBA" id="ARBA00022989"/>
    </source>
</evidence>
<dbReference type="InterPro" id="IPR052205">
    <property type="entry name" value="FliO/MopB"/>
</dbReference>
<proteinExistence type="inferred from homology"/>
<dbReference type="InterPro" id="IPR022781">
    <property type="entry name" value="Flagellar_biosynth_FliO"/>
</dbReference>
<comment type="similarity">
    <text evidence="6 7">Belongs to the FliO/MopB family.</text>
</comment>
<keyword evidence="1 7" id="KW-1003">Cell membrane</keyword>
<dbReference type="RefSeq" id="WP_341541649.1">
    <property type="nucleotide sequence ID" value="NZ_JBAKAP010000001.1"/>
</dbReference>
<keyword evidence="2 7" id="KW-0812">Transmembrane</keyword>
<evidence type="ECO:0000256" key="7">
    <source>
        <dbReference type="RuleBase" id="RU362064"/>
    </source>
</evidence>
<dbReference type="PANTHER" id="PTHR38766">
    <property type="entry name" value="FLAGELLAR PROTEIN FLIO"/>
    <property type="match status" value="1"/>
</dbReference>
<dbReference type="Proteomes" id="UP001378242">
    <property type="component" value="Unassembled WGS sequence"/>
</dbReference>
<keyword evidence="5 7" id="KW-0975">Bacterial flagellum</keyword>
<evidence type="ECO:0000256" key="2">
    <source>
        <dbReference type="ARBA" id="ARBA00022692"/>
    </source>
</evidence>
<keyword evidence="9" id="KW-1185">Reference proteome</keyword>
<name>A0ABU9GBH1_COBMA</name>
<comment type="subcellular location">
    <subcellularLocation>
        <location evidence="7">Cell membrane</location>
    </subcellularLocation>
    <subcellularLocation>
        <location evidence="7">Bacterial flagellum basal body</location>
    </subcellularLocation>
</comment>
<accession>A0ABU9GBH1</accession>
<keyword evidence="4 7" id="KW-0472">Membrane</keyword>
<sequence length="186" mass="18828">MSATAPISAALSESDLAETTTAAATDAPPAGDILAGGTTAAHTTQTLAPTEPGFRHDPQESPLGAASLATTGLALSGVIALILLLAWLVKRLGAGAGVHGTRVPLRALARLPLGHKQSLVVVEVGHQRLMLGVGPQGVSHLGDLDEQALPENLDCQSGGESGSDAARKQGFAALLQSRLTNKAVER</sequence>
<reference evidence="8 9" key="1">
    <citation type="submission" date="2024-02" db="EMBL/GenBank/DDBJ databases">
        <title>Bacteria isolated from the canopy kelp, Nereocystis luetkeana.</title>
        <authorList>
            <person name="Pfister C.A."/>
            <person name="Younker I.T."/>
            <person name="Light S.H."/>
        </authorList>
    </citation>
    <scope>NUCLEOTIDE SEQUENCE [LARGE SCALE GENOMIC DNA]</scope>
    <source>
        <strain evidence="8 9">TI.5.07</strain>
    </source>
</reference>
<dbReference type="PANTHER" id="PTHR38766:SF1">
    <property type="entry name" value="FLAGELLAR PROTEIN FLIO"/>
    <property type="match status" value="1"/>
</dbReference>